<feature type="compositionally biased region" description="Basic residues" evidence="1">
    <location>
        <begin position="221"/>
        <end position="230"/>
    </location>
</feature>
<feature type="compositionally biased region" description="Polar residues" evidence="1">
    <location>
        <begin position="239"/>
        <end position="264"/>
    </location>
</feature>
<dbReference type="InterPro" id="IPR001478">
    <property type="entry name" value="PDZ"/>
</dbReference>
<feature type="compositionally biased region" description="Acidic residues" evidence="1">
    <location>
        <begin position="83"/>
        <end position="94"/>
    </location>
</feature>
<accession>K3W9Y7</accession>
<dbReference type="InterPro" id="IPR036034">
    <property type="entry name" value="PDZ_sf"/>
</dbReference>
<dbReference type="eggNOG" id="ENOG502S4T7">
    <property type="taxonomic scope" value="Eukaryota"/>
</dbReference>
<dbReference type="HOGENOM" id="CLU_532652_0_0_1"/>
<dbReference type="VEuPathDB" id="FungiDB:PYU1_G001777"/>
<reference evidence="4" key="1">
    <citation type="journal article" date="2010" name="Genome Biol.">
        <title>Genome sequence of the necrotrophic plant pathogen Pythium ultimum reveals original pathogenicity mechanisms and effector repertoire.</title>
        <authorList>
            <person name="Levesque C.A."/>
            <person name="Brouwer H."/>
            <person name="Cano L."/>
            <person name="Hamilton J.P."/>
            <person name="Holt C."/>
            <person name="Huitema E."/>
            <person name="Raffaele S."/>
            <person name="Robideau G.P."/>
            <person name="Thines M."/>
            <person name="Win J."/>
            <person name="Zerillo M.M."/>
            <person name="Beakes G.W."/>
            <person name="Boore J.L."/>
            <person name="Busam D."/>
            <person name="Dumas B."/>
            <person name="Ferriera S."/>
            <person name="Fuerstenberg S.I."/>
            <person name="Gachon C.M."/>
            <person name="Gaulin E."/>
            <person name="Govers F."/>
            <person name="Grenville-Briggs L."/>
            <person name="Horner N."/>
            <person name="Hostetler J."/>
            <person name="Jiang R.H."/>
            <person name="Johnson J."/>
            <person name="Krajaejun T."/>
            <person name="Lin H."/>
            <person name="Meijer H.J."/>
            <person name="Moore B."/>
            <person name="Morris P."/>
            <person name="Phuntmart V."/>
            <person name="Puiu D."/>
            <person name="Shetty J."/>
            <person name="Stajich J.E."/>
            <person name="Tripathy S."/>
            <person name="Wawra S."/>
            <person name="van West P."/>
            <person name="Whitty B.R."/>
            <person name="Coutinho P.M."/>
            <person name="Henrissat B."/>
            <person name="Martin F."/>
            <person name="Thomas P.D."/>
            <person name="Tyler B.M."/>
            <person name="De Vries R.P."/>
            <person name="Kamoun S."/>
            <person name="Yandell M."/>
            <person name="Tisserat N."/>
            <person name="Buell C.R."/>
        </authorList>
    </citation>
    <scope>NUCLEOTIDE SEQUENCE</scope>
    <source>
        <strain evidence="4">DAOM:BR144</strain>
    </source>
</reference>
<keyword evidence="4" id="KW-1185">Reference proteome</keyword>
<dbReference type="CDD" id="cd00136">
    <property type="entry name" value="PDZ_canonical"/>
    <property type="match status" value="1"/>
</dbReference>
<dbReference type="Gene3D" id="2.30.42.10">
    <property type="match status" value="1"/>
</dbReference>
<feature type="region of interest" description="Disordered" evidence="1">
    <location>
        <begin position="414"/>
        <end position="452"/>
    </location>
</feature>
<dbReference type="AlphaFoldDB" id="K3W9Y7"/>
<dbReference type="InParanoid" id="K3W9Y7"/>
<dbReference type="SMART" id="SM00228">
    <property type="entry name" value="PDZ"/>
    <property type="match status" value="2"/>
</dbReference>
<dbReference type="SUPFAM" id="SSF50156">
    <property type="entry name" value="PDZ domain-like"/>
    <property type="match status" value="1"/>
</dbReference>
<evidence type="ECO:0000313" key="3">
    <source>
        <dbReference type="EnsemblProtists" id="PYU1_T001778"/>
    </source>
</evidence>
<dbReference type="OMA" id="WTHDAPT"/>
<evidence type="ECO:0000313" key="4">
    <source>
        <dbReference type="Proteomes" id="UP000019132"/>
    </source>
</evidence>
<dbReference type="EnsemblProtists" id="PYU1_T001778">
    <property type="protein sequence ID" value="PYU1_T001778"/>
    <property type="gene ID" value="PYU1_G001777"/>
</dbReference>
<feature type="region of interest" description="Disordered" evidence="1">
    <location>
        <begin position="72"/>
        <end position="118"/>
    </location>
</feature>
<organism evidence="3 4">
    <name type="scientific">Globisporangium ultimum (strain ATCC 200006 / CBS 805.95 / DAOM BR144)</name>
    <name type="common">Pythium ultimum</name>
    <dbReference type="NCBI Taxonomy" id="431595"/>
    <lineage>
        <taxon>Eukaryota</taxon>
        <taxon>Sar</taxon>
        <taxon>Stramenopiles</taxon>
        <taxon>Oomycota</taxon>
        <taxon>Peronosporomycetes</taxon>
        <taxon>Pythiales</taxon>
        <taxon>Pythiaceae</taxon>
        <taxon>Globisporangium</taxon>
    </lineage>
</organism>
<proteinExistence type="predicted"/>
<dbReference type="PROSITE" id="PS50106">
    <property type="entry name" value="PDZ"/>
    <property type="match status" value="1"/>
</dbReference>
<feature type="compositionally biased region" description="Basic and acidic residues" evidence="1">
    <location>
        <begin position="95"/>
        <end position="106"/>
    </location>
</feature>
<feature type="region of interest" description="Disordered" evidence="1">
    <location>
        <begin position="332"/>
        <end position="352"/>
    </location>
</feature>
<sequence length="610" mass="66664">MRGPAKDQLNASGLAADEMVGKRVRKSFGSRFFWGSIVGCYHVADALFYKISFDDGDVDIVAAVEVQEDIKQEDRLQQSAQQEAEDAEDVEDDERAPRSYRDEMRRSTHLKRRREETTTAVATATAVATTAHAERESDSVDVTLWGHRLFTSIVTNKKTTSIADFVKQDDGVSIGELEATGKVKRGDIITHIDGRPVSGMNSMTITHMIRTSKRPIVMTFQRKHDRRKAPHEREDAARFQQSMQHSAASETQESSSNGGIPSATTHVPVEQDVAKLEAPPATQPVHGDGQQEYNAANHIQLQQTASQDPCAESNRDDVLRVNLNFSQYVPANKRQHTATTESTLSTSQSSSFMNTSSTMGTTAFVRSTTQADSVSLLNRYYPNNAPPSFVTPPPYIPPPHQVPLDPRFMVVNQEAQRPSSAPLIPDEPEEQHNVSPSFDDNASYHDAGDVMPKNAVETGTSMLSASSEHTTTSEQMSFLSPSKGSFVSSLPSTDDNSDAAAFAQPSSSSYWTNEFDGCAVVQIRRNRLFVTLGSLGSHVCITSFVHGPNGERGEIEVSGKVFLGDIIVAVNGMAVASGTSPTQVAHLVIALDRPFEIAFQRASWDTLEGK</sequence>
<evidence type="ECO:0000259" key="2">
    <source>
        <dbReference type="PROSITE" id="PS50106"/>
    </source>
</evidence>
<protein>
    <recommendedName>
        <fullName evidence="2">PDZ domain-containing protein</fullName>
    </recommendedName>
</protein>
<dbReference type="EMBL" id="GL376634">
    <property type="status" value="NOT_ANNOTATED_CDS"/>
    <property type="molecule type" value="Genomic_DNA"/>
</dbReference>
<reference evidence="4" key="2">
    <citation type="submission" date="2010-04" db="EMBL/GenBank/DDBJ databases">
        <authorList>
            <person name="Buell R."/>
            <person name="Hamilton J."/>
            <person name="Hostetler J."/>
        </authorList>
    </citation>
    <scope>NUCLEOTIDE SEQUENCE [LARGE SCALE GENOMIC DNA]</scope>
    <source>
        <strain evidence="4">DAOM:BR144</strain>
    </source>
</reference>
<name>K3W9Y7_GLOUD</name>
<feature type="compositionally biased region" description="Low complexity" evidence="1">
    <location>
        <begin position="337"/>
        <end position="352"/>
    </location>
</feature>
<dbReference type="Proteomes" id="UP000019132">
    <property type="component" value="Unassembled WGS sequence"/>
</dbReference>
<feature type="region of interest" description="Disordered" evidence="1">
    <location>
        <begin position="221"/>
        <end position="264"/>
    </location>
</feature>
<feature type="domain" description="PDZ" evidence="2">
    <location>
        <begin position="175"/>
        <end position="224"/>
    </location>
</feature>
<reference evidence="3" key="3">
    <citation type="submission" date="2015-02" db="UniProtKB">
        <authorList>
            <consortium name="EnsemblProtists"/>
        </authorList>
    </citation>
    <scope>IDENTIFICATION</scope>
    <source>
        <strain evidence="3">DAOM BR144</strain>
    </source>
</reference>
<evidence type="ECO:0000256" key="1">
    <source>
        <dbReference type="SAM" id="MobiDB-lite"/>
    </source>
</evidence>